<protein>
    <recommendedName>
        <fullName evidence="3">PNPLA domain-containing protein</fullName>
    </recommendedName>
</protein>
<dbReference type="Pfam" id="PF01734">
    <property type="entry name" value="Patatin"/>
    <property type="match status" value="1"/>
</dbReference>
<name>A0A6C0BK16_9ZZZZ</name>
<accession>A0A6C0BK16</accession>
<sequence length="354" mass="40485">MAETPCKKILRSIVLSGGGTRCISFVGALLFLRSRGFLAGVTRWYCCSAGSLIAMLFVLGISDALIKKFVLEFDFEKSRDINAESVLSLSETFGVDRGFALRRMISRLLESLRAKANTWTLQELKEETGHDMHFFISNVTTSQPFFASAASHPDLFVLDAIYATMAIPFYFQPYKYEGHLWCDGMLGQNFPWAYIPEEHKDTALGFYFPRLPPSDKAPSLFEYLNCIISFRNNYETDKVIAKWPANCIEVPTSEFPSILLTLSKEDRKYLYGVGLKQLKKWFSQNGDMFMNSLKSRNHPLMPYSSVHRIRSQSHSALEEQVSDNRKSLPFPYKDSPPLQGLLQPSQRRCRRWSL</sequence>
<dbReference type="InterPro" id="IPR016035">
    <property type="entry name" value="Acyl_Trfase/lysoPLipase"/>
</dbReference>
<feature type="transmembrane region" description="Helical" evidence="2">
    <location>
        <begin position="12"/>
        <end position="32"/>
    </location>
</feature>
<keyword evidence="2" id="KW-0472">Membrane</keyword>
<evidence type="ECO:0000256" key="1">
    <source>
        <dbReference type="ARBA" id="ARBA00023098"/>
    </source>
</evidence>
<keyword evidence="2" id="KW-0812">Transmembrane</keyword>
<feature type="transmembrane region" description="Helical" evidence="2">
    <location>
        <begin position="44"/>
        <end position="66"/>
    </location>
</feature>
<evidence type="ECO:0000259" key="3">
    <source>
        <dbReference type="PROSITE" id="PS51635"/>
    </source>
</evidence>
<organism evidence="4">
    <name type="scientific">viral metagenome</name>
    <dbReference type="NCBI Taxonomy" id="1070528"/>
    <lineage>
        <taxon>unclassified sequences</taxon>
        <taxon>metagenomes</taxon>
        <taxon>organismal metagenomes</taxon>
    </lineage>
</organism>
<keyword evidence="1" id="KW-0443">Lipid metabolism</keyword>
<dbReference type="Gene3D" id="3.40.1090.10">
    <property type="entry name" value="Cytosolic phospholipase A2 catalytic domain"/>
    <property type="match status" value="2"/>
</dbReference>
<feature type="domain" description="PNPLA" evidence="3">
    <location>
        <begin position="13"/>
        <end position="196"/>
    </location>
</feature>
<keyword evidence="2" id="KW-1133">Transmembrane helix</keyword>
<dbReference type="EMBL" id="MN739162">
    <property type="protein sequence ID" value="QHS91673.1"/>
    <property type="molecule type" value="Genomic_DNA"/>
</dbReference>
<evidence type="ECO:0000313" key="4">
    <source>
        <dbReference type="EMBL" id="QHS91673.1"/>
    </source>
</evidence>
<dbReference type="SUPFAM" id="SSF52151">
    <property type="entry name" value="FabD/lysophospholipase-like"/>
    <property type="match status" value="1"/>
</dbReference>
<dbReference type="InterPro" id="IPR002641">
    <property type="entry name" value="PNPLA_dom"/>
</dbReference>
<dbReference type="PROSITE" id="PS51635">
    <property type="entry name" value="PNPLA"/>
    <property type="match status" value="1"/>
</dbReference>
<dbReference type="GO" id="GO:0006629">
    <property type="term" value="P:lipid metabolic process"/>
    <property type="evidence" value="ECO:0007669"/>
    <property type="project" value="UniProtKB-KW"/>
</dbReference>
<dbReference type="PANTHER" id="PTHR46394">
    <property type="entry name" value="ANNEXIN"/>
    <property type="match status" value="1"/>
</dbReference>
<dbReference type="AlphaFoldDB" id="A0A6C0BK16"/>
<dbReference type="PANTHER" id="PTHR46394:SF1">
    <property type="entry name" value="PNPLA DOMAIN-CONTAINING PROTEIN"/>
    <property type="match status" value="1"/>
</dbReference>
<proteinExistence type="predicted"/>
<dbReference type="InterPro" id="IPR052580">
    <property type="entry name" value="Lipid_Hydrolase"/>
</dbReference>
<evidence type="ECO:0000256" key="2">
    <source>
        <dbReference type="SAM" id="Phobius"/>
    </source>
</evidence>
<reference evidence="4" key="1">
    <citation type="journal article" date="2020" name="Nature">
        <title>Giant virus diversity and host interactions through global metagenomics.</title>
        <authorList>
            <person name="Schulz F."/>
            <person name="Roux S."/>
            <person name="Paez-Espino D."/>
            <person name="Jungbluth S."/>
            <person name="Walsh D.A."/>
            <person name="Denef V.J."/>
            <person name="McMahon K.D."/>
            <person name="Konstantinidis K.T."/>
            <person name="Eloe-Fadrosh E.A."/>
            <person name="Kyrpides N.C."/>
            <person name="Woyke T."/>
        </authorList>
    </citation>
    <scope>NUCLEOTIDE SEQUENCE</scope>
    <source>
        <strain evidence="4">GVMAG-M-3300013006-15</strain>
    </source>
</reference>